<keyword evidence="2" id="KW-1185">Reference proteome</keyword>
<protein>
    <submittedName>
        <fullName evidence="1">Transporter substrate-binding domain-containing protein</fullName>
    </submittedName>
</protein>
<dbReference type="RefSeq" id="WP_142929893.1">
    <property type="nucleotide sequence ID" value="NZ_ML660112.1"/>
</dbReference>
<reference evidence="1 2" key="1">
    <citation type="submission" date="2019-06" db="EMBL/GenBank/DDBJ databases">
        <title>Whole genome sequence for Cellvibrionaceae sp. R142.</title>
        <authorList>
            <person name="Wang G."/>
        </authorList>
    </citation>
    <scope>NUCLEOTIDE SEQUENCE [LARGE SCALE GENOMIC DNA]</scope>
    <source>
        <strain evidence="1 2">R142</strain>
    </source>
</reference>
<dbReference type="OrthoDB" id="6838256at2"/>
<dbReference type="SUPFAM" id="SSF53850">
    <property type="entry name" value="Periplasmic binding protein-like II"/>
    <property type="match status" value="1"/>
</dbReference>
<dbReference type="Gene3D" id="3.40.190.10">
    <property type="entry name" value="Periplasmic binding protein-like II"/>
    <property type="match status" value="2"/>
</dbReference>
<evidence type="ECO:0000313" key="2">
    <source>
        <dbReference type="Proteomes" id="UP000319732"/>
    </source>
</evidence>
<accession>A0A545SQN6</accession>
<name>A0A545SQN6_9GAMM</name>
<sequence length="250" mass="28672">MTMAALNRLGAKRLLPYLLILPVLSLPAWATEKVLRFGISATHPLLPVARNLFENMYAELGYTISVVNMPHRRSFKTANDGRELDGVLLQVEEVMAGFDNLLRVESTFYEVESFVWSRDAGLKLDVDGWASIRPYRIGIDQQKLFGISRTEGFNRIVAKDPRQSIKLLAGGRVDLIIMTGFEGRYYGRRQSETRLRRLEPALYSTPLYHYLHRRHRELLPHISRQVRTLSDSGEINRIIEHHMAEQAGGR</sequence>
<organism evidence="1 2">
    <name type="scientific">Exilibacterium tricleocarpae</name>
    <dbReference type="NCBI Taxonomy" id="2591008"/>
    <lineage>
        <taxon>Bacteria</taxon>
        <taxon>Pseudomonadati</taxon>
        <taxon>Pseudomonadota</taxon>
        <taxon>Gammaproteobacteria</taxon>
        <taxon>Cellvibrionales</taxon>
        <taxon>Cellvibrionaceae</taxon>
        <taxon>Exilibacterium</taxon>
    </lineage>
</organism>
<dbReference type="Proteomes" id="UP000319732">
    <property type="component" value="Unassembled WGS sequence"/>
</dbReference>
<dbReference type="EMBL" id="VHSG01000036">
    <property type="protein sequence ID" value="TQV67269.1"/>
    <property type="molecule type" value="Genomic_DNA"/>
</dbReference>
<proteinExistence type="predicted"/>
<comment type="caution">
    <text evidence="1">The sequence shown here is derived from an EMBL/GenBank/DDBJ whole genome shotgun (WGS) entry which is preliminary data.</text>
</comment>
<evidence type="ECO:0000313" key="1">
    <source>
        <dbReference type="EMBL" id="TQV67269.1"/>
    </source>
</evidence>
<dbReference type="AlphaFoldDB" id="A0A545SQN6"/>
<gene>
    <name evidence="1" type="ORF">FKG94_26125</name>
</gene>